<keyword evidence="7 9" id="KW-0472">Membrane</keyword>
<dbReference type="AlphaFoldDB" id="A0AA38HK42"/>
<protein>
    <recommendedName>
        <fullName evidence="10">LITAF domain-containing protein</fullName>
    </recommendedName>
</protein>
<dbReference type="PANTHER" id="PTHR23292:SF6">
    <property type="entry name" value="FI16602P1-RELATED"/>
    <property type="match status" value="1"/>
</dbReference>
<dbReference type="Pfam" id="PF10601">
    <property type="entry name" value="zf-LITAF-like"/>
    <property type="match status" value="1"/>
</dbReference>
<evidence type="ECO:0000256" key="6">
    <source>
        <dbReference type="ARBA" id="ARBA00022833"/>
    </source>
</evidence>
<sequence>MHEPGSANVLNQDPPAYGSDSRSPDDYQNVQSYQLGVGPVTMKCPRCRKLITTSVAHKAGLAAWLACLGLTLMVCWPCYLIPFCLDDLLDVIHSCPACGVVIGTYPRL</sequence>
<evidence type="ECO:0000313" key="12">
    <source>
        <dbReference type="Proteomes" id="UP001168821"/>
    </source>
</evidence>
<evidence type="ECO:0000313" key="11">
    <source>
        <dbReference type="EMBL" id="KAJ3636273.1"/>
    </source>
</evidence>
<dbReference type="InterPro" id="IPR006629">
    <property type="entry name" value="LITAF"/>
</dbReference>
<gene>
    <name evidence="11" type="ORF">Zmor_011732</name>
</gene>
<evidence type="ECO:0000256" key="4">
    <source>
        <dbReference type="ARBA" id="ARBA00005975"/>
    </source>
</evidence>
<evidence type="ECO:0000256" key="9">
    <source>
        <dbReference type="SAM" id="Phobius"/>
    </source>
</evidence>
<dbReference type="GO" id="GO:0008270">
    <property type="term" value="F:zinc ion binding"/>
    <property type="evidence" value="ECO:0007669"/>
    <property type="project" value="TreeGrafter"/>
</dbReference>
<evidence type="ECO:0000256" key="3">
    <source>
        <dbReference type="ARBA" id="ARBA00004630"/>
    </source>
</evidence>
<organism evidence="11 12">
    <name type="scientific">Zophobas morio</name>
    <dbReference type="NCBI Taxonomy" id="2755281"/>
    <lineage>
        <taxon>Eukaryota</taxon>
        <taxon>Metazoa</taxon>
        <taxon>Ecdysozoa</taxon>
        <taxon>Arthropoda</taxon>
        <taxon>Hexapoda</taxon>
        <taxon>Insecta</taxon>
        <taxon>Pterygota</taxon>
        <taxon>Neoptera</taxon>
        <taxon>Endopterygota</taxon>
        <taxon>Coleoptera</taxon>
        <taxon>Polyphaga</taxon>
        <taxon>Cucujiformia</taxon>
        <taxon>Tenebrionidae</taxon>
        <taxon>Zophobas</taxon>
    </lineage>
</organism>
<feature type="region of interest" description="Disordered" evidence="8">
    <location>
        <begin position="1"/>
        <end position="29"/>
    </location>
</feature>
<evidence type="ECO:0000256" key="5">
    <source>
        <dbReference type="ARBA" id="ARBA00022723"/>
    </source>
</evidence>
<evidence type="ECO:0000256" key="8">
    <source>
        <dbReference type="SAM" id="MobiDB-lite"/>
    </source>
</evidence>
<keyword evidence="9" id="KW-0812">Transmembrane</keyword>
<dbReference type="PROSITE" id="PS51837">
    <property type="entry name" value="LITAF"/>
    <property type="match status" value="1"/>
</dbReference>
<evidence type="ECO:0000259" key="10">
    <source>
        <dbReference type="PROSITE" id="PS51837"/>
    </source>
</evidence>
<comment type="subcellular location">
    <subcellularLocation>
        <location evidence="2">Endosome membrane</location>
        <topology evidence="2">Peripheral membrane protein</topology>
    </subcellularLocation>
    <subcellularLocation>
        <location evidence="1">Late endosome membrane</location>
    </subcellularLocation>
    <subcellularLocation>
        <location evidence="3">Lysosome membrane</location>
        <topology evidence="3">Peripheral membrane protein</topology>
        <orientation evidence="3">Cytoplasmic side</orientation>
    </subcellularLocation>
</comment>
<name>A0AA38HK42_9CUCU</name>
<keyword evidence="5" id="KW-0479">Metal-binding</keyword>
<dbReference type="GO" id="GO:0031902">
    <property type="term" value="C:late endosome membrane"/>
    <property type="evidence" value="ECO:0007669"/>
    <property type="project" value="UniProtKB-SubCell"/>
</dbReference>
<keyword evidence="9" id="KW-1133">Transmembrane helix</keyword>
<dbReference type="SMART" id="SM00714">
    <property type="entry name" value="LITAF"/>
    <property type="match status" value="1"/>
</dbReference>
<dbReference type="EMBL" id="JALNTZ010000306">
    <property type="protein sequence ID" value="KAJ3636273.1"/>
    <property type="molecule type" value="Genomic_DNA"/>
</dbReference>
<keyword evidence="12" id="KW-1185">Reference proteome</keyword>
<evidence type="ECO:0000256" key="2">
    <source>
        <dbReference type="ARBA" id="ARBA00004481"/>
    </source>
</evidence>
<feature type="domain" description="LITAF" evidence="10">
    <location>
        <begin position="24"/>
        <end position="107"/>
    </location>
</feature>
<proteinExistence type="inferred from homology"/>
<comment type="similarity">
    <text evidence="4">Belongs to the CDIP1/LITAF family.</text>
</comment>
<dbReference type="GO" id="GO:0005765">
    <property type="term" value="C:lysosomal membrane"/>
    <property type="evidence" value="ECO:0007669"/>
    <property type="project" value="UniProtKB-SubCell"/>
</dbReference>
<evidence type="ECO:0000256" key="1">
    <source>
        <dbReference type="ARBA" id="ARBA00004414"/>
    </source>
</evidence>
<keyword evidence="6" id="KW-0862">Zinc</keyword>
<reference evidence="11" key="1">
    <citation type="journal article" date="2023" name="G3 (Bethesda)">
        <title>Whole genome assemblies of Zophobas morio and Tenebrio molitor.</title>
        <authorList>
            <person name="Kaur S."/>
            <person name="Stinson S.A."/>
            <person name="diCenzo G.C."/>
        </authorList>
    </citation>
    <scope>NUCLEOTIDE SEQUENCE</scope>
    <source>
        <strain evidence="11">QUZm001</strain>
    </source>
</reference>
<feature type="transmembrane region" description="Helical" evidence="9">
    <location>
        <begin position="61"/>
        <end position="82"/>
    </location>
</feature>
<dbReference type="InterPro" id="IPR037519">
    <property type="entry name" value="LITAF_fam"/>
</dbReference>
<evidence type="ECO:0000256" key="7">
    <source>
        <dbReference type="ARBA" id="ARBA00023136"/>
    </source>
</evidence>
<dbReference type="PANTHER" id="PTHR23292">
    <property type="entry name" value="LIPOPOLYSACCHARIDE-INDUCED TUMOR NECROSIS FACTOR-ALPHA FACTOR"/>
    <property type="match status" value="1"/>
</dbReference>
<dbReference type="Proteomes" id="UP001168821">
    <property type="component" value="Unassembled WGS sequence"/>
</dbReference>
<accession>A0AA38HK42</accession>
<comment type="caution">
    <text evidence="11">The sequence shown here is derived from an EMBL/GenBank/DDBJ whole genome shotgun (WGS) entry which is preliminary data.</text>
</comment>